<dbReference type="CDD" id="cd00093">
    <property type="entry name" value="HTH_XRE"/>
    <property type="match status" value="1"/>
</dbReference>
<reference evidence="3 4" key="1">
    <citation type="submission" date="2019-08" db="EMBL/GenBank/DDBJ databases">
        <title>Deep-cultivation of Planctomycetes and their phenomic and genomic characterization uncovers novel biology.</title>
        <authorList>
            <person name="Wiegand S."/>
            <person name="Jogler M."/>
            <person name="Boedeker C."/>
            <person name="Pinto D."/>
            <person name="Vollmers J."/>
            <person name="Rivas-Marin E."/>
            <person name="Kohn T."/>
            <person name="Peeters S.H."/>
            <person name="Heuer A."/>
            <person name="Rast P."/>
            <person name="Oberbeckmann S."/>
            <person name="Bunk B."/>
            <person name="Jeske O."/>
            <person name="Meyerdierks A."/>
            <person name="Storesund J.E."/>
            <person name="Kallscheuer N."/>
            <person name="Luecker S."/>
            <person name="Lage O.M."/>
            <person name="Pohl T."/>
            <person name="Merkel B.J."/>
            <person name="Hornburger P."/>
            <person name="Mueller R.-W."/>
            <person name="Bruemmer F."/>
            <person name="Labrenz M."/>
            <person name="Spormann A.M."/>
            <person name="Op den Camp H."/>
            <person name="Overmann J."/>
            <person name="Amann R."/>
            <person name="Jetten M.S.M."/>
            <person name="Mascher T."/>
            <person name="Medema M.H."/>
            <person name="Devos D.P."/>
            <person name="Kaster A.-K."/>
            <person name="Ovreas L."/>
            <person name="Rohde M."/>
            <person name="Galperin M.Y."/>
            <person name="Jogler C."/>
        </authorList>
    </citation>
    <scope>NUCLEOTIDE SEQUENCE [LARGE SCALE GENOMIC DNA]</scope>
    <source>
        <strain evidence="3 4">OJF2</strain>
    </source>
</reference>
<dbReference type="GO" id="GO:0006355">
    <property type="term" value="P:regulation of DNA-templated transcription"/>
    <property type="evidence" value="ECO:0007669"/>
    <property type="project" value="InterPro"/>
</dbReference>
<dbReference type="InterPro" id="IPR001387">
    <property type="entry name" value="Cro/C1-type_HTH"/>
</dbReference>
<keyword evidence="4" id="KW-1185">Reference proteome</keyword>
<evidence type="ECO:0000313" key="3">
    <source>
        <dbReference type="EMBL" id="QEH35627.1"/>
    </source>
</evidence>
<sequence length="170" mass="18784">MAVAHGGTSKPTRKQVTPKSRSETKPSPPADSASPRPVPRAPASYFSLVEEFRLERIRDDDHLARALAVVDRLMARDLDEGEQSYLDALVDLIEVYEEKAYPIPAASESEVLEELMGQRKLTETALAEQTGIAQSTISDVLRGERELTKDHVVTLAKFFHVSPQVFLPGT</sequence>
<dbReference type="EMBL" id="CP042997">
    <property type="protein sequence ID" value="QEH35627.1"/>
    <property type="molecule type" value="Genomic_DNA"/>
</dbReference>
<dbReference type="InterPro" id="IPR010982">
    <property type="entry name" value="Lambda_DNA-bd_dom_sf"/>
</dbReference>
<dbReference type="SUPFAM" id="SSF47413">
    <property type="entry name" value="lambda repressor-like DNA-binding domains"/>
    <property type="match status" value="1"/>
</dbReference>
<dbReference type="PANTHER" id="PTHR40455:SF1">
    <property type="entry name" value="ANTITOXIN HIGA"/>
    <property type="match status" value="1"/>
</dbReference>
<evidence type="ECO:0000259" key="2">
    <source>
        <dbReference type="PROSITE" id="PS50943"/>
    </source>
</evidence>
<dbReference type="InterPro" id="IPR039060">
    <property type="entry name" value="Antitox_HigA"/>
</dbReference>
<dbReference type="RefSeq" id="WP_148595407.1">
    <property type="nucleotide sequence ID" value="NZ_CP042997.1"/>
</dbReference>
<feature type="region of interest" description="Disordered" evidence="1">
    <location>
        <begin position="1"/>
        <end position="40"/>
    </location>
</feature>
<feature type="domain" description="HTH cro/C1-type" evidence="2">
    <location>
        <begin position="112"/>
        <end position="166"/>
    </location>
</feature>
<dbReference type="Proteomes" id="UP000324233">
    <property type="component" value="Chromosome"/>
</dbReference>
<dbReference type="GO" id="GO:0001046">
    <property type="term" value="F:core promoter sequence-specific DNA binding"/>
    <property type="evidence" value="ECO:0007669"/>
    <property type="project" value="TreeGrafter"/>
</dbReference>
<dbReference type="Pfam" id="PF01381">
    <property type="entry name" value="HTH_3"/>
    <property type="match status" value="1"/>
</dbReference>
<evidence type="ECO:0000313" key="4">
    <source>
        <dbReference type="Proteomes" id="UP000324233"/>
    </source>
</evidence>
<evidence type="ECO:0000256" key="1">
    <source>
        <dbReference type="SAM" id="MobiDB-lite"/>
    </source>
</evidence>
<organism evidence="3 4">
    <name type="scientific">Aquisphaera giovannonii</name>
    <dbReference type="NCBI Taxonomy" id="406548"/>
    <lineage>
        <taxon>Bacteria</taxon>
        <taxon>Pseudomonadati</taxon>
        <taxon>Planctomycetota</taxon>
        <taxon>Planctomycetia</taxon>
        <taxon>Isosphaerales</taxon>
        <taxon>Isosphaeraceae</taxon>
        <taxon>Aquisphaera</taxon>
    </lineage>
</organism>
<dbReference type="KEGG" id="agv:OJF2_41800"/>
<name>A0A5B9W5N3_9BACT</name>
<accession>A0A5B9W5N3</accession>
<dbReference type="SMART" id="SM00530">
    <property type="entry name" value="HTH_XRE"/>
    <property type="match status" value="1"/>
</dbReference>
<proteinExistence type="predicted"/>
<protein>
    <submittedName>
        <fullName evidence="3">Antitoxin HigA</fullName>
    </submittedName>
</protein>
<dbReference type="Gene3D" id="1.10.260.40">
    <property type="entry name" value="lambda repressor-like DNA-binding domains"/>
    <property type="match status" value="1"/>
</dbReference>
<dbReference type="AlphaFoldDB" id="A0A5B9W5N3"/>
<dbReference type="PANTHER" id="PTHR40455">
    <property type="entry name" value="ANTITOXIN HIGA"/>
    <property type="match status" value="1"/>
</dbReference>
<dbReference type="OrthoDB" id="282415at2"/>
<gene>
    <name evidence="3" type="primary">higA</name>
    <name evidence="3" type="ORF">OJF2_41800</name>
</gene>
<dbReference type="PROSITE" id="PS50943">
    <property type="entry name" value="HTH_CROC1"/>
    <property type="match status" value="1"/>
</dbReference>